<evidence type="ECO:0000256" key="1">
    <source>
        <dbReference type="SAM" id="MobiDB-lite"/>
    </source>
</evidence>
<proteinExistence type="predicted"/>
<dbReference type="AlphaFoldDB" id="A0A3M7RC01"/>
<feature type="compositionally biased region" description="Polar residues" evidence="1">
    <location>
        <begin position="51"/>
        <end position="61"/>
    </location>
</feature>
<gene>
    <name evidence="2" type="ORF">BpHYR1_012953</name>
</gene>
<evidence type="ECO:0000313" key="3">
    <source>
        <dbReference type="Proteomes" id="UP000276133"/>
    </source>
</evidence>
<evidence type="ECO:0000313" key="2">
    <source>
        <dbReference type="EMBL" id="RNA20981.1"/>
    </source>
</evidence>
<protein>
    <submittedName>
        <fullName evidence="2">Uncharacterized protein</fullName>
    </submittedName>
</protein>
<feature type="compositionally biased region" description="Low complexity" evidence="1">
    <location>
        <begin position="26"/>
        <end position="38"/>
    </location>
</feature>
<keyword evidence="3" id="KW-1185">Reference proteome</keyword>
<dbReference type="EMBL" id="REGN01003751">
    <property type="protein sequence ID" value="RNA20981.1"/>
    <property type="molecule type" value="Genomic_DNA"/>
</dbReference>
<feature type="region of interest" description="Disordered" evidence="1">
    <location>
        <begin position="13"/>
        <end position="93"/>
    </location>
</feature>
<sequence>MDVCAFEELARLPPGIRKDVGSQILPDPQDTQDTQDISEASDEEIEEPQGDANQGNKGSANPTSTTTSSPPSSFEEPSSLRFRPPTLAPQSGTIIEVDAYFAPPTEILKGV</sequence>
<comment type="caution">
    <text evidence="2">The sequence shown here is derived from an EMBL/GenBank/DDBJ whole genome shotgun (WGS) entry which is preliminary data.</text>
</comment>
<organism evidence="2 3">
    <name type="scientific">Brachionus plicatilis</name>
    <name type="common">Marine rotifer</name>
    <name type="synonym">Brachionus muelleri</name>
    <dbReference type="NCBI Taxonomy" id="10195"/>
    <lineage>
        <taxon>Eukaryota</taxon>
        <taxon>Metazoa</taxon>
        <taxon>Spiralia</taxon>
        <taxon>Gnathifera</taxon>
        <taxon>Rotifera</taxon>
        <taxon>Eurotatoria</taxon>
        <taxon>Monogononta</taxon>
        <taxon>Pseudotrocha</taxon>
        <taxon>Ploima</taxon>
        <taxon>Brachionidae</taxon>
        <taxon>Brachionus</taxon>
    </lineage>
</organism>
<dbReference type="Proteomes" id="UP000276133">
    <property type="component" value="Unassembled WGS sequence"/>
</dbReference>
<feature type="compositionally biased region" description="Acidic residues" evidence="1">
    <location>
        <begin position="39"/>
        <end position="49"/>
    </location>
</feature>
<accession>A0A3M7RC01</accession>
<name>A0A3M7RC01_BRAPC</name>
<feature type="compositionally biased region" description="Low complexity" evidence="1">
    <location>
        <begin position="62"/>
        <end position="79"/>
    </location>
</feature>
<reference evidence="2 3" key="1">
    <citation type="journal article" date="2018" name="Sci. Rep.">
        <title>Genomic signatures of local adaptation to the degree of environmental predictability in rotifers.</title>
        <authorList>
            <person name="Franch-Gras L."/>
            <person name="Hahn C."/>
            <person name="Garcia-Roger E.M."/>
            <person name="Carmona M.J."/>
            <person name="Serra M."/>
            <person name="Gomez A."/>
        </authorList>
    </citation>
    <scope>NUCLEOTIDE SEQUENCE [LARGE SCALE GENOMIC DNA]</scope>
    <source>
        <strain evidence="2">HYR1</strain>
    </source>
</reference>